<dbReference type="AlphaFoldDB" id="A0A246WXB8"/>
<gene>
    <name evidence="1" type="ORF">CEJ42_02735</name>
</gene>
<dbReference type="InterPro" id="IPR024446">
    <property type="entry name" value="PXPV"/>
</dbReference>
<evidence type="ECO:0000313" key="2">
    <source>
        <dbReference type="Proteomes" id="UP000197596"/>
    </source>
</evidence>
<protein>
    <recommendedName>
        <fullName evidence="3">Virulence factor</fullName>
    </recommendedName>
</protein>
<organism evidence="1 2">
    <name type="scientific">Herbaspirillum robiniae</name>
    <dbReference type="NCBI Taxonomy" id="2014887"/>
    <lineage>
        <taxon>Bacteria</taxon>
        <taxon>Pseudomonadati</taxon>
        <taxon>Pseudomonadota</taxon>
        <taxon>Betaproteobacteria</taxon>
        <taxon>Burkholderiales</taxon>
        <taxon>Oxalobacteraceae</taxon>
        <taxon>Herbaspirillum</taxon>
    </lineage>
</organism>
<proteinExistence type="predicted"/>
<reference evidence="1 2" key="1">
    <citation type="submission" date="2017-06" db="EMBL/GenBank/DDBJ databases">
        <title>Herbaspirillum phytohormonus sp. nov., isolated from the root nodule of Robinia pseudoacacia in lead-zinc mine.</title>
        <authorList>
            <person name="Fan M."/>
            <person name="Lin Y."/>
        </authorList>
    </citation>
    <scope>NUCLEOTIDE SEQUENCE [LARGE SCALE GENOMIC DNA]</scope>
    <source>
        <strain evidence="1 2">HZ10</strain>
    </source>
</reference>
<dbReference type="Pfam" id="PF12778">
    <property type="entry name" value="PXPV"/>
    <property type="match status" value="1"/>
</dbReference>
<dbReference type="EMBL" id="NJGU01000001">
    <property type="protein sequence ID" value="OWY30996.1"/>
    <property type="molecule type" value="Genomic_DNA"/>
</dbReference>
<accession>A0A246WXB8</accession>
<comment type="caution">
    <text evidence="1">The sequence shown here is derived from an EMBL/GenBank/DDBJ whole genome shotgun (WGS) entry which is preliminary data.</text>
</comment>
<name>A0A246WXB8_9BURK</name>
<dbReference type="Proteomes" id="UP000197596">
    <property type="component" value="Unassembled WGS sequence"/>
</dbReference>
<evidence type="ECO:0008006" key="3">
    <source>
        <dbReference type="Google" id="ProtNLM"/>
    </source>
</evidence>
<sequence length="121" mass="13376">MHIECGPIFTIRIPEQRGAIVKKSIPIIAGMFAVVAGLLAAPAMAGHVSVGVNIGVPGAYMAPAPVYVQPAPVYAPPPPVYVRPAPVYYVNPAPVYVERDYYRGHRHWHRPPPPPHHYWRR</sequence>
<evidence type="ECO:0000313" key="1">
    <source>
        <dbReference type="EMBL" id="OWY30996.1"/>
    </source>
</evidence>